<evidence type="ECO:0000256" key="1">
    <source>
        <dbReference type="ARBA" id="ARBA00022603"/>
    </source>
</evidence>
<evidence type="ECO:0000256" key="2">
    <source>
        <dbReference type="ARBA" id="ARBA00022679"/>
    </source>
</evidence>
<keyword evidence="3 4" id="KW-0479">Metal-binding</keyword>
<evidence type="ECO:0000256" key="3">
    <source>
        <dbReference type="PIRSR" id="PIRSR037505-2"/>
    </source>
</evidence>
<evidence type="ECO:0000259" key="5">
    <source>
        <dbReference type="PROSITE" id="PS50970"/>
    </source>
</evidence>
<dbReference type="PANTHER" id="PTHR11103:SF18">
    <property type="entry name" value="SLR1189 PROTEIN"/>
    <property type="match status" value="1"/>
</dbReference>
<dbReference type="EMBL" id="DVJJ01000021">
    <property type="protein sequence ID" value="HIS63991.1"/>
    <property type="molecule type" value="Genomic_DNA"/>
</dbReference>
<dbReference type="PROSITE" id="PS50970">
    <property type="entry name" value="HCY"/>
    <property type="match status" value="1"/>
</dbReference>
<dbReference type="InterPro" id="IPR003726">
    <property type="entry name" value="HCY_dom"/>
</dbReference>
<comment type="cofactor">
    <cofactor evidence="3">
        <name>Zn(2+)</name>
        <dbReference type="ChEBI" id="CHEBI:29105"/>
    </cofactor>
    <text evidence="3">Binds 1 zinc ion per subunit.</text>
</comment>
<keyword evidence="3 4" id="KW-0862">Zinc</keyword>
<dbReference type="AlphaFoldDB" id="A0A9D1F920"/>
<dbReference type="Proteomes" id="UP000886741">
    <property type="component" value="Unassembled WGS sequence"/>
</dbReference>
<proteinExistence type="predicted"/>
<dbReference type="Pfam" id="PF02574">
    <property type="entry name" value="S-methyl_trans"/>
    <property type="match status" value="1"/>
</dbReference>
<dbReference type="GO" id="GO:0032259">
    <property type="term" value="P:methylation"/>
    <property type="evidence" value="ECO:0007669"/>
    <property type="project" value="UniProtKB-KW"/>
</dbReference>
<gene>
    <name evidence="6" type="ORF">IAA83_01295</name>
</gene>
<dbReference type="Gene3D" id="3.20.20.330">
    <property type="entry name" value="Homocysteine-binding-like domain"/>
    <property type="match status" value="1"/>
</dbReference>
<feature type="binding site" evidence="3 4">
    <location>
        <position position="270"/>
    </location>
    <ligand>
        <name>Zn(2+)</name>
        <dbReference type="ChEBI" id="CHEBI:29105"/>
    </ligand>
</feature>
<feature type="binding site" evidence="3 4">
    <location>
        <position position="269"/>
    </location>
    <ligand>
        <name>Zn(2+)</name>
        <dbReference type="ChEBI" id="CHEBI:29105"/>
    </ligand>
</feature>
<name>A0A9D1F920_9FIRM</name>
<evidence type="ECO:0000313" key="7">
    <source>
        <dbReference type="Proteomes" id="UP000886741"/>
    </source>
</evidence>
<keyword evidence="1 4" id="KW-0489">Methyltransferase</keyword>
<organism evidence="6 7">
    <name type="scientific">Candidatus Avoscillospira avistercoris</name>
    <dbReference type="NCBI Taxonomy" id="2840707"/>
    <lineage>
        <taxon>Bacteria</taxon>
        <taxon>Bacillati</taxon>
        <taxon>Bacillota</taxon>
        <taxon>Clostridia</taxon>
        <taxon>Eubacteriales</taxon>
        <taxon>Oscillospiraceae</taxon>
        <taxon>Oscillospiraceae incertae sedis</taxon>
        <taxon>Candidatus Avoscillospira</taxon>
    </lineage>
</organism>
<evidence type="ECO:0000313" key="6">
    <source>
        <dbReference type="EMBL" id="HIS63991.1"/>
    </source>
</evidence>
<feature type="binding site" evidence="3 4">
    <location>
        <position position="203"/>
    </location>
    <ligand>
        <name>Zn(2+)</name>
        <dbReference type="ChEBI" id="CHEBI:29105"/>
    </ligand>
</feature>
<dbReference type="SUPFAM" id="SSF82282">
    <property type="entry name" value="Homocysteine S-methyltransferase"/>
    <property type="match status" value="1"/>
</dbReference>
<accession>A0A9D1F920</accession>
<dbReference type="PANTHER" id="PTHR11103">
    <property type="entry name" value="SLR1189 PROTEIN"/>
    <property type="match status" value="1"/>
</dbReference>
<dbReference type="GO" id="GO:0009086">
    <property type="term" value="P:methionine biosynthetic process"/>
    <property type="evidence" value="ECO:0007669"/>
    <property type="project" value="InterPro"/>
</dbReference>
<dbReference type="InterPro" id="IPR036589">
    <property type="entry name" value="HCY_dom_sf"/>
</dbReference>
<dbReference type="GO" id="GO:0008168">
    <property type="term" value="F:methyltransferase activity"/>
    <property type="evidence" value="ECO:0007669"/>
    <property type="project" value="UniProtKB-UniRule"/>
</dbReference>
<reference evidence="6" key="1">
    <citation type="submission" date="2020-10" db="EMBL/GenBank/DDBJ databases">
        <authorList>
            <person name="Gilroy R."/>
        </authorList>
    </citation>
    <scope>NUCLEOTIDE SEQUENCE</scope>
    <source>
        <strain evidence="6">ChiBcec16-1751</strain>
    </source>
</reference>
<dbReference type="GO" id="GO:0008270">
    <property type="term" value="F:zinc ion binding"/>
    <property type="evidence" value="ECO:0007669"/>
    <property type="project" value="InterPro"/>
</dbReference>
<feature type="domain" description="Hcy-binding" evidence="5">
    <location>
        <begin position="3"/>
        <end position="284"/>
    </location>
</feature>
<keyword evidence="2 4" id="KW-0808">Transferase</keyword>
<comment type="caution">
    <text evidence="6">The sequence shown here is derived from an EMBL/GenBank/DDBJ whole genome shotgun (WGS) entry which is preliminary data.</text>
</comment>
<dbReference type="PIRSF" id="PIRSF037505">
    <property type="entry name" value="Betaine_HMT"/>
    <property type="match status" value="1"/>
</dbReference>
<sequence>MTKEQLTERLQQGPLILDGATGSNLMLAGMPRGVSTELWVLEHRQALIDLQRAYVAAGSQVVYAPTFQANRVSMPDADIPSLIPSLVAVSREAVGGQVLVAGDVSTTGRMAPLGPVTYDELVECYMEAITALKRAGVDYIAAETLMTVEEATAILDAANAVTDLPVVMSMTIEADGGLLFGGNIFDACEQLEAMGAAAVGINCAVGPDQLTSIIRTLRERVTVPIIAKPNAGMPEINDQGVAVYSMGPEVFGQHMVALRDAGASLLGGCCGTSPDYIRAMCQSL</sequence>
<evidence type="ECO:0000256" key="4">
    <source>
        <dbReference type="PROSITE-ProRule" id="PRU00333"/>
    </source>
</evidence>
<reference evidence="6" key="2">
    <citation type="journal article" date="2021" name="PeerJ">
        <title>Extensive microbial diversity within the chicken gut microbiome revealed by metagenomics and culture.</title>
        <authorList>
            <person name="Gilroy R."/>
            <person name="Ravi A."/>
            <person name="Getino M."/>
            <person name="Pursley I."/>
            <person name="Horton D.L."/>
            <person name="Alikhan N.F."/>
            <person name="Baker D."/>
            <person name="Gharbi K."/>
            <person name="Hall N."/>
            <person name="Watson M."/>
            <person name="Adriaenssens E.M."/>
            <person name="Foster-Nyarko E."/>
            <person name="Jarju S."/>
            <person name="Secka A."/>
            <person name="Antonio M."/>
            <person name="Oren A."/>
            <person name="Chaudhuri R.R."/>
            <person name="La Ragione R."/>
            <person name="Hildebrand F."/>
            <person name="Pallen M.J."/>
        </authorList>
    </citation>
    <scope>NUCLEOTIDE SEQUENCE</scope>
    <source>
        <strain evidence="6">ChiBcec16-1751</strain>
    </source>
</reference>
<protein>
    <submittedName>
        <fullName evidence="6">Homocysteine S-methyltransferase family protein</fullName>
    </submittedName>
</protein>
<dbReference type="InterPro" id="IPR017226">
    <property type="entry name" value="BHMT-like"/>
</dbReference>